<evidence type="ECO:0000313" key="2">
    <source>
        <dbReference type="EMBL" id="KAL3528923.1"/>
    </source>
</evidence>
<keyword evidence="3" id="KW-1185">Reference proteome</keyword>
<dbReference type="EMBL" id="JBJUIK010000004">
    <property type="protein sequence ID" value="KAL3528923.1"/>
    <property type="molecule type" value="Genomic_DNA"/>
</dbReference>
<dbReference type="Pfam" id="PF03140">
    <property type="entry name" value="DUF247"/>
    <property type="match status" value="1"/>
</dbReference>
<accession>A0ABD3ACP9</accession>
<keyword evidence="1" id="KW-0812">Transmembrane</keyword>
<protein>
    <submittedName>
        <fullName evidence="2">Uncharacterized protein</fullName>
    </submittedName>
</protein>
<name>A0ABD3ACP9_9GENT</name>
<keyword evidence="1" id="KW-1133">Transmembrane helix</keyword>
<feature type="transmembrane region" description="Helical" evidence="1">
    <location>
        <begin position="524"/>
        <end position="546"/>
    </location>
</feature>
<keyword evidence="1" id="KW-0472">Membrane</keyword>
<organism evidence="2 3">
    <name type="scientific">Cinchona calisaya</name>
    <dbReference type="NCBI Taxonomy" id="153742"/>
    <lineage>
        <taxon>Eukaryota</taxon>
        <taxon>Viridiplantae</taxon>
        <taxon>Streptophyta</taxon>
        <taxon>Embryophyta</taxon>
        <taxon>Tracheophyta</taxon>
        <taxon>Spermatophyta</taxon>
        <taxon>Magnoliopsida</taxon>
        <taxon>eudicotyledons</taxon>
        <taxon>Gunneridae</taxon>
        <taxon>Pentapetalae</taxon>
        <taxon>asterids</taxon>
        <taxon>lamiids</taxon>
        <taxon>Gentianales</taxon>
        <taxon>Rubiaceae</taxon>
        <taxon>Cinchonoideae</taxon>
        <taxon>Cinchoneae</taxon>
        <taxon>Cinchona</taxon>
    </lineage>
</organism>
<proteinExistence type="predicted"/>
<evidence type="ECO:0000313" key="3">
    <source>
        <dbReference type="Proteomes" id="UP001630127"/>
    </source>
</evidence>
<dbReference type="PANTHER" id="PTHR31549">
    <property type="entry name" value="PROTEIN, PUTATIVE (DUF247)-RELATED-RELATED"/>
    <property type="match status" value="1"/>
</dbReference>
<comment type="caution">
    <text evidence="2">The sequence shown here is derived from an EMBL/GenBank/DDBJ whole genome shotgun (WGS) entry which is preliminary data.</text>
</comment>
<evidence type="ECO:0000256" key="1">
    <source>
        <dbReference type="SAM" id="Phobius"/>
    </source>
</evidence>
<sequence>MDSNSALKSDFDENDWVVRISRNLDEELEEEIEIPVSIFNVPKTLLISHSISYVPQQIAIGPYHYFTPEHYEMERYKIAAAKKIQKDHRQNLKFHQIVDQVKKFDQKIRAYYHRYLNFNGETLAWMMAVDASFLLEFLRIYAEKEAARQVLLTSMSHFIDIAGKKSAHNAVLRDIVMLENQIPLFLLRKVLEFQLSSLDLADELLTSMLTGFYEVISPFKSMEELPNIEVMTKSAHLLDFLYRTIVPKFEGGRCGTMETDQEQDEIKEGEENSFEKSSNVQKFVDLIWKALSKLDHGPVRIIKRIFFSKPIELMLKLPWTIISNFPGLKLLKQPIEKLFFPLNKEGGKEENDEKSKAGGNFEKPPLVEEINIPSVTELSKAGIRFVATYAGISSVNFDVKTRTFYLPVVCLDVNTEVLLRNLVAYETCSGSGQMIFTRYTELMNGIIDTEEDAKLLREKGIIVNHLKRDGEVAKLLNGMSRSIRLTKVEFLDKAIGDVNKCYNGRFKVKFKKFVNKYVFGSWKILTFLAAILMLFLMAVQAFCSVYSCPRIFNRVQNFQ</sequence>
<gene>
    <name evidence="2" type="ORF">ACH5RR_008245</name>
</gene>
<dbReference type="Proteomes" id="UP001630127">
    <property type="component" value="Unassembled WGS sequence"/>
</dbReference>
<reference evidence="2 3" key="1">
    <citation type="submission" date="2024-11" db="EMBL/GenBank/DDBJ databases">
        <title>A near-complete genome assembly of Cinchona calisaya.</title>
        <authorList>
            <person name="Lian D.C."/>
            <person name="Zhao X.W."/>
            <person name="Wei L."/>
        </authorList>
    </citation>
    <scope>NUCLEOTIDE SEQUENCE [LARGE SCALE GENOMIC DNA]</scope>
    <source>
        <tissue evidence="2">Nenye</tissue>
    </source>
</reference>
<dbReference type="PANTHER" id="PTHR31549:SF277">
    <property type="entry name" value="OS08G0167400 PROTEIN"/>
    <property type="match status" value="1"/>
</dbReference>
<dbReference type="AlphaFoldDB" id="A0ABD3ACP9"/>
<dbReference type="InterPro" id="IPR004158">
    <property type="entry name" value="DUF247_pln"/>
</dbReference>